<reference evidence="2" key="1">
    <citation type="journal article" date="2015" name="Nat. Genet.">
        <title>The genome and transcriptome of the zoonotic hookworm Ancylostoma ceylanicum identify infection-specific gene families.</title>
        <authorList>
            <person name="Schwarz E.M."/>
            <person name="Hu Y."/>
            <person name="Antoshechkin I."/>
            <person name="Miller M.M."/>
            <person name="Sternberg P.W."/>
            <person name="Aroian R.V."/>
        </authorList>
    </citation>
    <scope>NUCLEOTIDE SEQUENCE</scope>
    <source>
        <strain evidence="2">HY135</strain>
    </source>
</reference>
<dbReference type="Proteomes" id="UP000024635">
    <property type="component" value="Unassembled WGS sequence"/>
</dbReference>
<evidence type="ECO:0000313" key="2">
    <source>
        <dbReference type="Proteomes" id="UP000024635"/>
    </source>
</evidence>
<keyword evidence="2" id="KW-1185">Reference proteome</keyword>
<dbReference type="EMBL" id="JARK01000176">
    <property type="protein sequence ID" value="EYC41223.1"/>
    <property type="molecule type" value="Genomic_DNA"/>
</dbReference>
<evidence type="ECO:0000313" key="1">
    <source>
        <dbReference type="EMBL" id="EYC41223.1"/>
    </source>
</evidence>
<sequence length="68" mass="7520">MLSTSGNLPIQNVGEDFSKLLSFKLKRGDDKKSISIRPPPCGSLFRSCPPSVFDPADKKKNAKCNFVY</sequence>
<proteinExistence type="predicted"/>
<accession>A0A016WQC3</accession>
<protein>
    <submittedName>
        <fullName evidence="1">Uncharacterized protein</fullName>
    </submittedName>
</protein>
<organism evidence="1 2">
    <name type="scientific">Ancylostoma ceylanicum</name>
    <dbReference type="NCBI Taxonomy" id="53326"/>
    <lineage>
        <taxon>Eukaryota</taxon>
        <taxon>Metazoa</taxon>
        <taxon>Ecdysozoa</taxon>
        <taxon>Nematoda</taxon>
        <taxon>Chromadorea</taxon>
        <taxon>Rhabditida</taxon>
        <taxon>Rhabditina</taxon>
        <taxon>Rhabditomorpha</taxon>
        <taxon>Strongyloidea</taxon>
        <taxon>Ancylostomatidae</taxon>
        <taxon>Ancylostomatinae</taxon>
        <taxon>Ancylostoma</taxon>
    </lineage>
</organism>
<dbReference type="AlphaFoldDB" id="A0A016WQC3"/>
<gene>
    <name evidence="1" type="primary">Acey_s0576.g207</name>
    <name evidence="1" type="ORF">Y032_0576g207</name>
</gene>
<name>A0A016WQC3_9BILA</name>
<comment type="caution">
    <text evidence="1">The sequence shown here is derived from an EMBL/GenBank/DDBJ whole genome shotgun (WGS) entry which is preliminary data.</text>
</comment>